<gene>
    <name evidence="4" type="ORF">P5673_006134</name>
</gene>
<dbReference type="Gene3D" id="3.30.1120.90">
    <property type="entry name" value="Nucleosome assembly protein"/>
    <property type="match status" value="1"/>
</dbReference>
<feature type="compositionally biased region" description="Acidic residues" evidence="3">
    <location>
        <begin position="338"/>
        <end position="361"/>
    </location>
</feature>
<dbReference type="EMBL" id="JARQWQ010000010">
    <property type="protein sequence ID" value="KAK2569232.1"/>
    <property type="molecule type" value="Genomic_DNA"/>
</dbReference>
<sequence>MSNSCCEEDQACCSPPSDTAAAILQNPGTLAALQAGLNRIIGQQSGYIQRLENLVFTMHVECAKVEGLFYEKVHALECEFAEKFKPLFDKRRNIVNGTVEPTDEECQWVSDDDDADEKEEKGESDGAELSSELKEKVSIEDEEKVETTDLPDDAKGIPEFWLTALKNVDTLADMIQEHDEPILKHLQDIRVVFTGPDSMVDTTQYPQPTPMGFVLEYHFSPNPFFTNNVLTKSYKMKCEPDEDDPFAFEGPEIVSSPGRGQTRFVSKTVKNDSFFNFFSPPEVPDDEADLNSGTYLYTFLIDSFLKMVLFQDEETEALLAADFEIGHFFRERIVPKFEEEEEEGDEAEEGDGDEDDDDDPDYQPPPDGEKPQECKNQ</sequence>
<protein>
    <submittedName>
        <fullName evidence="4">Nucleosome assembly protein 1-like 1</fullName>
    </submittedName>
</protein>
<dbReference type="AlphaFoldDB" id="A0AAD9QXM1"/>
<evidence type="ECO:0000313" key="4">
    <source>
        <dbReference type="EMBL" id="KAK2569232.1"/>
    </source>
</evidence>
<evidence type="ECO:0000256" key="1">
    <source>
        <dbReference type="ARBA" id="ARBA00009947"/>
    </source>
</evidence>
<dbReference type="Gene3D" id="1.20.5.1500">
    <property type="match status" value="1"/>
</dbReference>
<name>A0AAD9QXM1_ACRCE</name>
<comment type="similarity">
    <text evidence="1 2">Belongs to the nucleosome assembly protein (NAP) family.</text>
</comment>
<evidence type="ECO:0000256" key="2">
    <source>
        <dbReference type="RuleBase" id="RU003876"/>
    </source>
</evidence>
<reference evidence="4" key="1">
    <citation type="journal article" date="2023" name="G3 (Bethesda)">
        <title>Whole genome assembly and annotation of the endangered Caribbean coral Acropora cervicornis.</title>
        <authorList>
            <person name="Selwyn J.D."/>
            <person name="Vollmer S.V."/>
        </authorList>
    </citation>
    <scope>NUCLEOTIDE SEQUENCE</scope>
    <source>
        <strain evidence="4">K2</strain>
    </source>
</reference>
<feature type="region of interest" description="Disordered" evidence="3">
    <location>
        <begin position="109"/>
        <end position="151"/>
    </location>
</feature>
<dbReference type="InterPro" id="IPR037231">
    <property type="entry name" value="NAP-like_sf"/>
</dbReference>
<dbReference type="Proteomes" id="UP001249851">
    <property type="component" value="Unassembled WGS sequence"/>
</dbReference>
<evidence type="ECO:0000313" key="5">
    <source>
        <dbReference type="Proteomes" id="UP001249851"/>
    </source>
</evidence>
<organism evidence="4 5">
    <name type="scientific">Acropora cervicornis</name>
    <name type="common">Staghorn coral</name>
    <dbReference type="NCBI Taxonomy" id="6130"/>
    <lineage>
        <taxon>Eukaryota</taxon>
        <taxon>Metazoa</taxon>
        <taxon>Cnidaria</taxon>
        <taxon>Anthozoa</taxon>
        <taxon>Hexacorallia</taxon>
        <taxon>Scleractinia</taxon>
        <taxon>Astrocoeniina</taxon>
        <taxon>Acroporidae</taxon>
        <taxon>Acropora</taxon>
    </lineage>
</organism>
<keyword evidence="5" id="KW-1185">Reference proteome</keyword>
<comment type="caution">
    <text evidence="4">The sequence shown here is derived from an EMBL/GenBank/DDBJ whole genome shotgun (WGS) entry which is preliminary data.</text>
</comment>
<dbReference type="SUPFAM" id="SSF143113">
    <property type="entry name" value="NAP-like"/>
    <property type="match status" value="1"/>
</dbReference>
<accession>A0AAD9QXM1</accession>
<evidence type="ECO:0000256" key="3">
    <source>
        <dbReference type="SAM" id="MobiDB-lite"/>
    </source>
</evidence>
<dbReference type="GO" id="GO:0006334">
    <property type="term" value="P:nucleosome assembly"/>
    <property type="evidence" value="ECO:0007669"/>
    <property type="project" value="InterPro"/>
</dbReference>
<dbReference type="GO" id="GO:0005634">
    <property type="term" value="C:nucleus"/>
    <property type="evidence" value="ECO:0007669"/>
    <property type="project" value="InterPro"/>
</dbReference>
<feature type="compositionally biased region" description="Basic and acidic residues" evidence="3">
    <location>
        <begin position="367"/>
        <end position="377"/>
    </location>
</feature>
<feature type="region of interest" description="Disordered" evidence="3">
    <location>
        <begin position="334"/>
        <end position="377"/>
    </location>
</feature>
<reference evidence="4" key="2">
    <citation type="journal article" date="2023" name="Science">
        <title>Genomic signatures of disease resistance in endangered staghorn corals.</title>
        <authorList>
            <person name="Vollmer S.V."/>
            <person name="Selwyn J.D."/>
            <person name="Despard B.A."/>
            <person name="Roesel C.L."/>
        </authorList>
    </citation>
    <scope>NUCLEOTIDE SEQUENCE</scope>
    <source>
        <strain evidence="4">K2</strain>
    </source>
</reference>
<dbReference type="InterPro" id="IPR002164">
    <property type="entry name" value="NAP_family"/>
</dbReference>
<dbReference type="PANTHER" id="PTHR11875">
    <property type="entry name" value="TESTIS-SPECIFIC Y-ENCODED PROTEIN"/>
    <property type="match status" value="1"/>
</dbReference>
<dbReference type="Pfam" id="PF00956">
    <property type="entry name" value="NAP"/>
    <property type="match status" value="2"/>
</dbReference>
<proteinExistence type="inferred from homology"/>